<dbReference type="SUPFAM" id="SSF55729">
    <property type="entry name" value="Acyl-CoA N-acyltransferases (Nat)"/>
    <property type="match status" value="1"/>
</dbReference>
<feature type="domain" description="N-acetyltransferase" evidence="2">
    <location>
        <begin position="1"/>
        <end position="150"/>
    </location>
</feature>
<dbReference type="AlphaFoldDB" id="A0A562K6Y6"/>
<dbReference type="Pfam" id="PF13508">
    <property type="entry name" value="Acetyltransf_7"/>
    <property type="match status" value="1"/>
</dbReference>
<protein>
    <submittedName>
        <fullName evidence="3">Acetyltransferase (GNAT) family protein</fullName>
    </submittedName>
</protein>
<dbReference type="GeneID" id="65401913"/>
<sequence length="150" mass="17087">MIKEIDIRDRKAAEEVLSVQIPSYKVEAELIECSDIPPLKDTVDTLQKCGETFFGYYLNEALCGAISLKEENNTIDIHRLIVQPDHFRKGIAQKLLEFIESKEGIKSLIVSTGSKNTPAINFYEKNGFKKVNQIRVNEHLSLTSFEKKIK</sequence>
<dbReference type="InterPro" id="IPR016181">
    <property type="entry name" value="Acyl_CoA_acyltransferase"/>
</dbReference>
<dbReference type="OrthoDB" id="46888at2"/>
<dbReference type="Proteomes" id="UP000318667">
    <property type="component" value="Unassembled WGS sequence"/>
</dbReference>
<evidence type="ECO:0000313" key="4">
    <source>
        <dbReference type="Proteomes" id="UP000318667"/>
    </source>
</evidence>
<dbReference type="CDD" id="cd04301">
    <property type="entry name" value="NAT_SF"/>
    <property type="match status" value="1"/>
</dbReference>
<keyword evidence="4" id="KW-1185">Reference proteome</keyword>
<dbReference type="RefSeq" id="WP_144539740.1">
    <property type="nucleotide sequence ID" value="NZ_CBCSDC010000073.1"/>
</dbReference>
<dbReference type="PROSITE" id="PS51186">
    <property type="entry name" value="GNAT"/>
    <property type="match status" value="1"/>
</dbReference>
<comment type="caution">
    <text evidence="3">The sequence shown here is derived from an EMBL/GenBank/DDBJ whole genome shotgun (WGS) entry which is preliminary data.</text>
</comment>
<dbReference type="Gene3D" id="3.40.630.30">
    <property type="match status" value="1"/>
</dbReference>
<evidence type="ECO:0000256" key="1">
    <source>
        <dbReference type="ARBA" id="ARBA00022679"/>
    </source>
</evidence>
<dbReference type="InterPro" id="IPR000182">
    <property type="entry name" value="GNAT_dom"/>
</dbReference>
<evidence type="ECO:0000259" key="2">
    <source>
        <dbReference type="PROSITE" id="PS51186"/>
    </source>
</evidence>
<accession>A0A562K6Y6</accession>
<evidence type="ECO:0000313" key="3">
    <source>
        <dbReference type="EMBL" id="TWH91182.1"/>
    </source>
</evidence>
<keyword evidence="1 3" id="KW-0808">Transferase</keyword>
<organism evidence="3 4">
    <name type="scientific">Cytobacillus oceanisediminis</name>
    <dbReference type="NCBI Taxonomy" id="665099"/>
    <lineage>
        <taxon>Bacteria</taxon>
        <taxon>Bacillati</taxon>
        <taxon>Bacillota</taxon>
        <taxon>Bacilli</taxon>
        <taxon>Bacillales</taxon>
        <taxon>Bacillaceae</taxon>
        <taxon>Cytobacillus</taxon>
    </lineage>
</organism>
<proteinExistence type="predicted"/>
<dbReference type="PANTHER" id="PTHR13947:SF37">
    <property type="entry name" value="LD18367P"/>
    <property type="match status" value="1"/>
</dbReference>
<dbReference type="InterPro" id="IPR050769">
    <property type="entry name" value="NAT_camello-type"/>
</dbReference>
<dbReference type="PANTHER" id="PTHR13947">
    <property type="entry name" value="GNAT FAMILY N-ACETYLTRANSFERASE"/>
    <property type="match status" value="1"/>
</dbReference>
<gene>
    <name evidence="3" type="ORF">IQ19_00637</name>
</gene>
<dbReference type="GO" id="GO:0008080">
    <property type="term" value="F:N-acetyltransferase activity"/>
    <property type="evidence" value="ECO:0007669"/>
    <property type="project" value="InterPro"/>
</dbReference>
<reference evidence="3 4" key="1">
    <citation type="journal article" date="2015" name="Stand. Genomic Sci.">
        <title>Genomic Encyclopedia of Bacterial and Archaeal Type Strains, Phase III: the genomes of soil and plant-associated and newly described type strains.</title>
        <authorList>
            <person name="Whitman W.B."/>
            <person name="Woyke T."/>
            <person name="Klenk H.P."/>
            <person name="Zhou Y."/>
            <person name="Lilburn T.G."/>
            <person name="Beck B.J."/>
            <person name="De Vos P."/>
            <person name="Vandamme P."/>
            <person name="Eisen J.A."/>
            <person name="Garrity G."/>
            <person name="Hugenholtz P."/>
            <person name="Kyrpides N.C."/>
        </authorList>
    </citation>
    <scope>NUCLEOTIDE SEQUENCE [LARGE SCALE GENOMIC DNA]</scope>
    <source>
        <strain evidence="3 4">CGMCC 1.10115</strain>
    </source>
</reference>
<dbReference type="EMBL" id="VLKI01000001">
    <property type="protein sequence ID" value="TWH91182.1"/>
    <property type="molecule type" value="Genomic_DNA"/>
</dbReference>
<name>A0A562K6Y6_9BACI</name>